<accession>A0A059DY34</accession>
<proteinExistence type="predicted"/>
<reference evidence="1 2" key="1">
    <citation type="journal article" date="2014" name="Antonie Van Leeuwenhoek">
        <title>Hyphomonas beringensis sp. nov. and Hyphomonas chukchiensis sp. nov., isolated from surface seawater of the Bering Sea and Chukchi Sea.</title>
        <authorList>
            <person name="Li C."/>
            <person name="Lai Q."/>
            <person name="Li G."/>
            <person name="Dong C."/>
            <person name="Wang J."/>
            <person name="Liao Y."/>
            <person name="Shao Z."/>
        </authorList>
    </citation>
    <scope>NUCLEOTIDE SEQUENCE [LARGE SCALE GENOMIC DNA]</scope>
    <source>
        <strain evidence="1 2">22II1-22F38</strain>
    </source>
</reference>
<evidence type="ECO:0000313" key="2">
    <source>
        <dbReference type="Proteomes" id="UP000024547"/>
    </source>
</evidence>
<organism evidence="1 2">
    <name type="scientific">Hyphomonas atlantica</name>
    <dbReference type="NCBI Taxonomy" id="1280948"/>
    <lineage>
        <taxon>Bacteria</taxon>
        <taxon>Pseudomonadati</taxon>
        <taxon>Pseudomonadota</taxon>
        <taxon>Alphaproteobacteria</taxon>
        <taxon>Hyphomonadales</taxon>
        <taxon>Hyphomonadaceae</taxon>
        <taxon>Hyphomonas</taxon>
    </lineage>
</organism>
<dbReference type="PATRIC" id="fig|1280948.3.peg.2841"/>
<protein>
    <submittedName>
        <fullName evidence="1">Uncharacterized protein</fullName>
    </submittedName>
</protein>
<gene>
    <name evidence="1" type="ORF">HY36_08600</name>
</gene>
<dbReference type="Proteomes" id="UP000024547">
    <property type="component" value="Unassembled WGS sequence"/>
</dbReference>
<sequence>MDPRYRPFYQHVWAFCWPILWWNLMRLAAVQRKVKRNIWVTVTRTGQIRVRYIADAPVRRVLPEWSARWERPSLASDLPACLAALLPCPSRLAVDASWAGHAKGERPLPGAARIARAPP</sequence>
<name>A0A059DY34_9PROT</name>
<dbReference type="OrthoDB" id="7620499at2"/>
<keyword evidence="2" id="KW-1185">Reference proteome</keyword>
<dbReference type="RefSeq" id="WP_035554153.1">
    <property type="nucleotide sequence ID" value="NZ_AWFH01000056.1"/>
</dbReference>
<comment type="caution">
    <text evidence="1">The sequence shown here is derived from an EMBL/GenBank/DDBJ whole genome shotgun (WGS) entry which is preliminary data.</text>
</comment>
<dbReference type="EMBL" id="AWFH01000056">
    <property type="protein sequence ID" value="KCZ58429.1"/>
    <property type="molecule type" value="Genomic_DNA"/>
</dbReference>
<evidence type="ECO:0000313" key="1">
    <source>
        <dbReference type="EMBL" id="KCZ58429.1"/>
    </source>
</evidence>
<dbReference type="AlphaFoldDB" id="A0A059DY34"/>